<dbReference type="NCBIfam" id="NF033218">
    <property type="entry name" value="anchor_AmaP"/>
    <property type="match status" value="1"/>
</dbReference>
<comment type="caution">
    <text evidence="2">The sequence shown here is derived from an EMBL/GenBank/DDBJ whole genome shotgun (WGS) entry which is preliminary data.</text>
</comment>
<reference evidence="2 3" key="1">
    <citation type="submission" date="2018-11" db="EMBL/GenBank/DDBJ databases">
        <title>Aerococcus sp. SJQ22, whole genome shotgun sequence.</title>
        <authorList>
            <person name="Sun L."/>
            <person name="Gao X."/>
            <person name="Chen W."/>
            <person name="Huang K."/>
        </authorList>
    </citation>
    <scope>NUCLEOTIDE SEQUENCE [LARGE SCALE GENOMIC DNA]</scope>
    <source>
        <strain evidence="2 3">SJQ22</strain>
    </source>
</reference>
<name>A0A3N4GCE0_9LACT</name>
<protein>
    <submittedName>
        <fullName evidence="2">Alkaline shock response membrane anchor protein AmaP</fullName>
    </submittedName>
</protein>
<keyword evidence="1" id="KW-1133">Transmembrane helix</keyword>
<gene>
    <name evidence="2" type="primary">amaP</name>
    <name evidence="2" type="ORF">EF384_05655</name>
</gene>
<accession>A0A3N4GCE0</accession>
<dbReference type="AlphaFoldDB" id="A0A3N4GCE0"/>
<keyword evidence="1" id="KW-0472">Membrane</keyword>
<dbReference type="EMBL" id="RKMG01000015">
    <property type="protein sequence ID" value="RPA60473.1"/>
    <property type="molecule type" value="Genomic_DNA"/>
</dbReference>
<feature type="transmembrane region" description="Helical" evidence="1">
    <location>
        <begin position="50"/>
        <end position="72"/>
    </location>
</feature>
<dbReference type="Proteomes" id="UP000273977">
    <property type="component" value="Unassembled WGS sequence"/>
</dbReference>
<evidence type="ECO:0000256" key="1">
    <source>
        <dbReference type="SAM" id="Phobius"/>
    </source>
</evidence>
<dbReference type="RefSeq" id="WP_123780110.1">
    <property type="nucleotide sequence ID" value="NZ_RKMG01000015.1"/>
</dbReference>
<keyword evidence="3" id="KW-1185">Reference proteome</keyword>
<keyword evidence="1" id="KW-0812">Transmembrane</keyword>
<evidence type="ECO:0000313" key="2">
    <source>
        <dbReference type="EMBL" id="RPA60473.1"/>
    </source>
</evidence>
<dbReference type="OrthoDB" id="2136608at2"/>
<organism evidence="2 3">
    <name type="scientific">Aerococcus agrisoli</name>
    <dbReference type="NCBI Taxonomy" id="2487350"/>
    <lineage>
        <taxon>Bacteria</taxon>
        <taxon>Bacillati</taxon>
        <taxon>Bacillota</taxon>
        <taxon>Bacilli</taxon>
        <taxon>Lactobacillales</taxon>
        <taxon>Aerococcaceae</taxon>
        <taxon>Aerococcus</taxon>
    </lineage>
</organism>
<evidence type="ECO:0000313" key="3">
    <source>
        <dbReference type="Proteomes" id="UP000273977"/>
    </source>
</evidence>
<proteinExistence type="predicted"/>
<feature type="transmembrane region" description="Helical" evidence="1">
    <location>
        <begin position="7"/>
        <end position="30"/>
    </location>
</feature>
<sequence length="192" mass="21145">MGTFRRYLQILLTLVGFLALLFAIAIFYPIQYLTPFVQDVVLANEYGRWAMLGALAFVALVILFVLLQAVFAPGKRDNLLVKTETGELTFTKRSVEDTAIRSIQHLPSVKFPTAKAKFGKSPEDTTVKVNFQVDEVADVINLANQVQSHVEHAIETTMGVPVKDVDVKVTQLSQASIEAANQAKKAAAPRVQ</sequence>